<evidence type="ECO:0000313" key="2">
    <source>
        <dbReference type="Proteomes" id="UP001386955"/>
    </source>
</evidence>
<gene>
    <name evidence="1" type="ORF">VNO78_35116</name>
</gene>
<dbReference type="AlphaFoldDB" id="A0AAN9NNR2"/>
<reference evidence="1 2" key="1">
    <citation type="submission" date="2024-01" db="EMBL/GenBank/DDBJ databases">
        <title>The genomes of 5 underutilized Papilionoideae crops provide insights into root nodulation and disease resistanc.</title>
        <authorList>
            <person name="Jiang F."/>
        </authorList>
    </citation>
    <scope>NUCLEOTIDE SEQUENCE [LARGE SCALE GENOMIC DNA]</scope>
    <source>
        <strain evidence="1">DUOXIRENSHENG_FW03</strain>
        <tissue evidence="1">Leaves</tissue>
    </source>
</reference>
<protein>
    <submittedName>
        <fullName evidence="1">Uncharacterized protein</fullName>
    </submittedName>
</protein>
<accession>A0AAN9NNR2</accession>
<evidence type="ECO:0000313" key="1">
    <source>
        <dbReference type="EMBL" id="KAK7375805.1"/>
    </source>
</evidence>
<sequence>MLGQAPGKYRLAPSSISAGILLSRGWGPGANYSLLSCPNPRPLRLVRSIVLREVKRVVARFGLAWSGRDSHRDAIREYLSMLASVGGLSYDSPAAASYRPSRLILIWLYFYSRSSDKIRTATSLKAWFLPSSSLLGARPFVR</sequence>
<proteinExistence type="predicted"/>
<comment type="caution">
    <text evidence="1">The sequence shown here is derived from an EMBL/GenBank/DDBJ whole genome shotgun (WGS) entry which is preliminary data.</text>
</comment>
<keyword evidence="2" id="KW-1185">Reference proteome</keyword>
<name>A0AAN9NNR2_PSOTE</name>
<dbReference type="Proteomes" id="UP001386955">
    <property type="component" value="Unassembled WGS sequence"/>
</dbReference>
<dbReference type="EMBL" id="JAYMYS010000040">
    <property type="protein sequence ID" value="KAK7375805.1"/>
    <property type="molecule type" value="Genomic_DNA"/>
</dbReference>
<organism evidence="1 2">
    <name type="scientific">Psophocarpus tetragonolobus</name>
    <name type="common">Winged bean</name>
    <name type="synonym">Dolichos tetragonolobus</name>
    <dbReference type="NCBI Taxonomy" id="3891"/>
    <lineage>
        <taxon>Eukaryota</taxon>
        <taxon>Viridiplantae</taxon>
        <taxon>Streptophyta</taxon>
        <taxon>Embryophyta</taxon>
        <taxon>Tracheophyta</taxon>
        <taxon>Spermatophyta</taxon>
        <taxon>Magnoliopsida</taxon>
        <taxon>eudicotyledons</taxon>
        <taxon>Gunneridae</taxon>
        <taxon>Pentapetalae</taxon>
        <taxon>rosids</taxon>
        <taxon>fabids</taxon>
        <taxon>Fabales</taxon>
        <taxon>Fabaceae</taxon>
        <taxon>Papilionoideae</taxon>
        <taxon>50 kb inversion clade</taxon>
        <taxon>NPAAA clade</taxon>
        <taxon>indigoferoid/millettioid clade</taxon>
        <taxon>Phaseoleae</taxon>
        <taxon>Psophocarpus</taxon>
    </lineage>
</organism>